<sequence length="772" mass="87184">MAGYSYLDKGPRLFGQLPFFVSQAVKLSEKDGRCVRAHCVGPVTQLALWQPAAHASVMLLFLWLGFACAWLETRSDNEGDFCQFFLYHFPAATACTVLLACEVHIAKYSSTWFRDKSARQGRGAWACPPVAVILWLSRVCSVGGSAGTERSEADEEVLSTATSEVMSGSECLSDAQTSSFSSSAPSTSGSGGGGGGRREDGVGRKKRWKFRRPMWTKKWPSWTGRSRFSGSVGRSSSSEVLTRASEMSSGVPEASTRSGSLTLAGLSDSRALSDASGEHSGAQFGASGSIANLAKQPTEQPHWCFHVWLLWLLVIDIVTLYSRIQGNKFMGMFLYMYLSGSIQDTVDIDWAETRNEALFIPDSIPLRPLLAAVFCAQIGHYLHGMMYCMPRPGWTAASHRRWAFDQLRGVYAWMEWGRMFEFDIAGPRAERKSITDVIQWREWVNREFQGGRVEVYFYLGTLGTLSEPLDSDFPLTVEWTEADTSDTRKRWNTILNQDKWAQWNERKFNDQPVSVKAYRFATQLTGRPGELVTQDSCRKYEPSKDEFPLSVKWTATRHAYTSLRGWQVKSSEVMDEIAECCSMQLLLEMQLVILQDYRRVWSLLDKYTSQHTGMTPRGPVWRAEAEVVQAVHTLMNDAVPIARRAVSRVFVHGVCYCGAYLYFQVVLAKSLCSGRGWYCERGQGLWFGIGSAFVSMVVVISKIFQILQYSWYVWRTSNRYQTALNTVPDQYEFMHNAITDSRKQFNLLFLMMVIVSVFFACISTCIFVKYIM</sequence>
<feature type="transmembrane region" description="Helical" evidence="2">
    <location>
        <begin position="84"/>
        <end position="106"/>
    </location>
</feature>
<keyword evidence="2" id="KW-1133">Transmembrane helix</keyword>
<feature type="compositionally biased region" description="Low complexity" evidence="1">
    <location>
        <begin position="178"/>
        <end position="188"/>
    </location>
</feature>
<evidence type="ECO:0000313" key="4">
    <source>
        <dbReference type="Proteomes" id="UP001189429"/>
    </source>
</evidence>
<name>A0ABN9SRV8_9DINO</name>
<reference evidence="3" key="1">
    <citation type="submission" date="2023-10" db="EMBL/GenBank/DDBJ databases">
        <authorList>
            <person name="Chen Y."/>
            <person name="Shah S."/>
            <person name="Dougan E. K."/>
            <person name="Thang M."/>
            <person name="Chan C."/>
        </authorList>
    </citation>
    <scope>NUCLEOTIDE SEQUENCE [LARGE SCALE GENOMIC DNA]</scope>
</reference>
<feature type="transmembrane region" description="Helical" evidence="2">
    <location>
        <begin position="747"/>
        <end position="771"/>
    </location>
</feature>
<protein>
    <submittedName>
        <fullName evidence="3">Uncharacterized protein</fullName>
    </submittedName>
</protein>
<evidence type="ECO:0000313" key="3">
    <source>
        <dbReference type="EMBL" id="CAK0834731.1"/>
    </source>
</evidence>
<keyword evidence="2" id="KW-0472">Membrane</keyword>
<evidence type="ECO:0000256" key="1">
    <source>
        <dbReference type="SAM" id="MobiDB-lite"/>
    </source>
</evidence>
<comment type="caution">
    <text evidence="3">The sequence shown here is derived from an EMBL/GenBank/DDBJ whole genome shotgun (WGS) entry which is preliminary data.</text>
</comment>
<feature type="transmembrane region" description="Helical" evidence="2">
    <location>
        <begin position="52"/>
        <end position="72"/>
    </location>
</feature>
<evidence type="ECO:0000256" key="2">
    <source>
        <dbReference type="SAM" id="Phobius"/>
    </source>
</evidence>
<feature type="region of interest" description="Disordered" evidence="1">
    <location>
        <begin position="239"/>
        <end position="260"/>
    </location>
</feature>
<dbReference type="Proteomes" id="UP001189429">
    <property type="component" value="Unassembled WGS sequence"/>
</dbReference>
<accession>A0ABN9SRV8</accession>
<dbReference type="EMBL" id="CAUYUJ010012880">
    <property type="protein sequence ID" value="CAK0834731.1"/>
    <property type="molecule type" value="Genomic_DNA"/>
</dbReference>
<keyword evidence="4" id="KW-1185">Reference proteome</keyword>
<gene>
    <name evidence="3" type="ORF">PCOR1329_LOCUS32084</name>
</gene>
<keyword evidence="2" id="KW-0812">Transmembrane</keyword>
<feature type="transmembrane region" description="Helical" evidence="2">
    <location>
        <begin position="685"/>
        <end position="707"/>
    </location>
</feature>
<feature type="region of interest" description="Disordered" evidence="1">
    <location>
        <begin position="175"/>
        <end position="207"/>
    </location>
</feature>
<feature type="transmembrane region" description="Helical" evidence="2">
    <location>
        <begin position="645"/>
        <end position="665"/>
    </location>
</feature>
<organism evidence="3 4">
    <name type="scientific">Prorocentrum cordatum</name>
    <dbReference type="NCBI Taxonomy" id="2364126"/>
    <lineage>
        <taxon>Eukaryota</taxon>
        <taxon>Sar</taxon>
        <taxon>Alveolata</taxon>
        <taxon>Dinophyceae</taxon>
        <taxon>Prorocentrales</taxon>
        <taxon>Prorocentraceae</taxon>
        <taxon>Prorocentrum</taxon>
    </lineage>
</organism>
<proteinExistence type="predicted"/>